<dbReference type="GO" id="GO:0005634">
    <property type="term" value="C:nucleus"/>
    <property type="evidence" value="ECO:0007669"/>
    <property type="project" value="UniProtKB-SubCell"/>
</dbReference>
<evidence type="ECO:0000259" key="10">
    <source>
        <dbReference type="Pfam" id="PF16415"/>
    </source>
</evidence>
<dbReference type="Gene3D" id="1.25.40.800">
    <property type="match status" value="1"/>
</dbReference>
<feature type="domain" description="CCR4-Not complex component Not1 C-terminal" evidence="8">
    <location>
        <begin position="1757"/>
        <end position="2107"/>
    </location>
</feature>
<evidence type="ECO:0000313" key="15">
    <source>
        <dbReference type="WBParaSite" id="Pan_g500.t1"/>
    </source>
</evidence>
<dbReference type="WBParaSite" id="Pan_g500.t1">
    <property type="protein sequence ID" value="Pan_g500.t1"/>
    <property type="gene ID" value="Pan_g500"/>
</dbReference>
<evidence type="ECO:0000259" key="9">
    <source>
        <dbReference type="Pfam" id="PF12842"/>
    </source>
</evidence>
<dbReference type="InterPro" id="IPR016024">
    <property type="entry name" value="ARM-type_fold"/>
</dbReference>
<dbReference type="GO" id="GO:0000932">
    <property type="term" value="C:P-body"/>
    <property type="evidence" value="ECO:0007669"/>
    <property type="project" value="TreeGrafter"/>
</dbReference>
<dbReference type="Gene3D" id="1.25.40.180">
    <property type="match status" value="1"/>
</dbReference>
<evidence type="ECO:0000259" key="8">
    <source>
        <dbReference type="Pfam" id="PF04054"/>
    </source>
</evidence>
<dbReference type="Pfam" id="PF25097">
    <property type="entry name" value="ARM_Cnot1"/>
    <property type="match status" value="1"/>
</dbReference>
<sequence>MAGNVRVHLHAALLKHGTSFTESVDKCKSVLLDVARNLENPVLDSKFAAEVLATIVSHDLPDIASTERLEDLWISTSYECLPHQLNAPIVTKVLRILTAEEFSWDKIFDAFQECNLMVRNKSGLQFITSAILEDGPPENFPIQRLLRPWQKNRLGQLAWVGLLIYYEDLFCFSDFPHRELDTSVLKSQPDTYNRGVANWTNLDLLELILTFNESYPVVVCEIITRRKEQKVFVPALQVPDLLLLGIHQLKLPMTEHLAGLVKQLIVNLMVHTLNAVCVLNELWVSDTVTEGKSYRSVIVDGMASFYSMGGDDHQNNRLTKVLEVAHELKPNGLGEMFTGKQFQFTIDLACLAARRDFLKLDKFLDDKLSEHAEIFAQHVVNYIKRRYLTPALSHETFQIMYNALNLRAQYATAINVELASLNVFIRAMNTRPEGPSPRPSSLNPYGNVGSPGSPFFIPGRGGIGSDPMSLNANGSMTTPVFGTVPSNGRPMGASTPTSYSPYQSPMGQGPMGDMRGGPMGGDMYRAPIPGAPPPGWGSSGWSSRSTPIPGGQMDFRPAFAQAPGAGPSQQQQIPNGSNPNNQIDLAHVTFSDEIQDEANSYFQQMFTDTNPLSVSDFIKQMVTFRNSTSSKDRDVLHCVIKNLFDEFKFFNEYPEYELKTTAEVFGGFINEGVVEYLHFAAAVRRVIDALQAEVSTPLFTFGIVALQACKEVLHRYPKVCMMICGNPSFSKFPVELRNYVNAGCSSELPSIAEGNLRLPTDPSKNSFIAEAAQNAVLRSAEPSSSGSQLMTVSNMDILEKGTEREGKTVVLAQDSLIEEVSFLCNNLSLANLPNKVEDIRKIINDNDDNFREWLAQYLVMKRITLEQNFHALYNGFLLALNDVTLNDMVKLETLRNIKILLKSDKKHAASNFCDRQLLKNLGHWLGLITLGRNEPILLDELNLRDLLLEAFYKGQQELLYVIPFVVKVIISCGKSSVFNPTCAWIHQILQILAEIHRQSDLKLNLKFEIEVLCKELQVNLDNLICDNSLLQDTDRITLMTQQLSEVTMLTQPTDGQSGDMLGGLYVPAGRGSAVQGGMYPPPGNSADAELVQNSMAAAYPSMPVGGPVHGNAPAQFLYTEVNVHESIEQQITIPHLPLFQTHLHLIAPCRNAIGTAVMENINGIVERSISCALALTIDIIQKDFAYCTEPSQVRRAVLQMMRSMTSAIGMITTRETLATNIVGYLRQVFQNLGQLNLPPHTDVNRIVEEAIIMLVEANIDLTGCFIVKTACEKGTLEADKRMEEFIRMLQTGQPVVNEVTPEVQDIIDKMPEELRPRNRAFTDAELSVYDIFSGLNCGFKPSTIEDMFLDYVQPRNCPSMMIVSNPEPLVLGLKNYMKTVVEPLIASASASNGTKFPSIVGLEQILAAVEVFVQDASADHMCVFIDALIDSLYTNLKYGEADRTRATSLIDVFLNVCHRLLQHIPKADFTRVVTRVIVSHLKSSSYNAEALEIVLRQRIVNATVIDQYFSNEIRELSEPVVAFVQQLFRLMSENINNGRSQFQFALPVTFKDFRAFMLKSEQPQRPVLAAPSNNRVVGNGTHPAGGFSNGDTRAAAPEEVLPYANDFHTKAETILRDWMNVCNAQEYATNRQDIFSPILLSLLQDHNITTEENVLKLLKTCLAIVLDVAYRLLREQTPNMHRNRYYYTVDTFSRFVCVLIKNAEHIGGTDKTTLLQKALDVITQALVHDHENREADFNGLPFHRIFLVMFMDLCNTEASEKWTILESFGHALFFTQPRSAPGFVFQWLDIIGHRAFISQLLADPQAPPLTRAIYTQLLLAHLKFMAPTLRNVSMTRALQDVYKGTLRIMLVVLHDFPELLCEYYYVLCDVIPPNCVQLRNLVLSAYPRNMRLPDPFGQSFAQIEQLPEMEQMPHIPFEMFKLIPEELRNKLDDYLRARQGVTFFNDLANVIESGQTPGSKYNVPVMNAIVSFVGARAIQHLQENQQRISMSSIIHSSYMDVFQNFAVTLCTEGRYILFNALANHLRYPNAQTHYFACTLLYLFGDSSGDLIKEQITRILFERLVSLRPHPWGLLITFIELIKNEQYNFWSYKFVHCAPEIERLFISVASSCNVTVPPSFLNQCAEAVSGGASAP</sequence>
<dbReference type="Gene3D" id="1.25.40.840">
    <property type="entry name" value="CCR4-NOT transcription complex subunit 1 TTP binding domain"/>
    <property type="match status" value="1"/>
</dbReference>
<comment type="similarity">
    <text evidence="6">Belongs to the CNOT1 family.</text>
</comment>
<keyword evidence="4" id="KW-0804">Transcription</keyword>
<reference evidence="15" key="2">
    <citation type="submission" date="2020-10" db="UniProtKB">
        <authorList>
            <consortium name="WormBaseParasite"/>
        </authorList>
    </citation>
    <scope>IDENTIFICATION</scope>
</reference>
<evidence type="ECO:0000256" key="4">
    <source>
        <dbReference type="ARBA" id="ARBA00023163"/>
    </source>
</evidence>
<evidence type="ECO:0000256" key="1">
    <source>
        <dbReference type="ARBA" id="ARBA00004123"/>
    </source>
</evidence>
<comment type="subcellular location">
    <subcellularLocation>
        <location evidence="1">Nucleus</location>
    </subcellularLocation>
</comment>
<dbReference type="GO" id="GO:0017148">
    <property type="term" value="P:negative regulation of translation"/>
    <property type="evidence" value="ECO:0007669"/>
    <property type="project" value="InterPro"/>
</dbReference>
<keyword evidence="3" id="KW-0805">Transcription regulation</keyword>
<dbReference type="Proteomes" id="UP000492821">
    <property type="component" value="Unassembled WGS sequence"/>
</dbReference>
<dbReference type="SUPFAM" id="SSF48371">
    <property type="entry name" value="ARM repeat"/>
    <property type="match status" value="1"/>
</dbReference>
<feature type="compositionally biased region" description="Low complexity" evidence="7">
    <location>
        <begin position="557"/>
        <end position="574"/>
    </location>
</feature>
<dbReference type="PANTHER" id="PTHR13162:SF8">
    <property type="entry name" value="CCR4-NOT TRANSCRIPTION COMPLEX SUBUNIT 1"/>
    <property type="match status" value="1"/>
</dbReference>
<feature type="domain" description="CCR4-NOT transcription complex subunit 1-like NOT1 connector" evidence="13">
    <location>
        <begin position="1384"/>
        <end position="1536"/>
    </location>
</feature>
<evidence type="ECO:0000259" key="13">
    <source>
        <dbReference type="Pfam" id="PF25097"/>
    </source>
</evidence>
<dbReference type="InterPro" id="IPR032194">
    <property type="entry name" value="CNOT1_HEAT"/>
</dbReference>
<dbReference type="GO" id="GO:0000288">
    <property type="term" value="P:nuclear-transcribed mRNA catabolic process, deadenylation-dependent decay"/>
    <property type="evidence" value="ECO:0007669"/>
    <property type="project" value="TreeGrafter"/>
</dbReference>
<dbReference type="InterPro" id="IPR032191">
    <property type="entry name" value="CNOT1_CAF1_bind"/>
</dbReference>
<dbReference type="GO" id="GO:0060090">
    <property type="term" value="F:molecular adaptor activity"/>
    <property type="evidence" value="ECO:0007669"/>
    <property type="project" value="TreeGrafter"/>
</dbReference>
<evidence type="ECO:0000256" key="5">
    <source>
        <dbReference type="ARBA" id="ARBA00023242"/>
    </source>
</evidence>
<evidence type="ECO:0000256" key="6">
    <source>
        <dbReference type="ARBA" id="ARBA00025717"/>
    </source>
</evidence>
<dbReference type="InterPro" id="IPR007196">
    <property type="entry name" value="CCR4-Not_Not1_C"/>
</dbReference>
<reference evidence="14" key="1">
    <citation type="journal article" date="2013" name="Genetics">
        <title>The draft genome and transcriptome of Panagrellus redivivus are shaped by the harsh demands of a free-living lifestyle.</title>
        <authorList>
            <person name="Srinivasan J."/>
            <person name="Dillman A.R."/>
            <person name="Macchietto M.G."/>
            <person name="Heikkinen L."/>
            <person name="Lakso M."/>
            <person name="Fracchia K.M."/>
            <person name="Antoshechkin I."/>
            <person name="Mortazavi A."/>
            <person name="Wong G."/>
            <person name="Sternberg P.W."/>
        </authorList>
    </citation>
    <scope>NUCLEOTIDE SEQUENCE [LARGE SCALE GENOMIC DNA]</scope>
    <source>
        <strain evidence="14">MT8872</strain>
    </source>
</reference>
<dbReference type="PANTHER" id="PTHR13162">
    <property type="entry name" value="CCR4-NOT TRANSCRIPTION COMPLEX"/>
    <property type="match status" value="1"/>
</dbReference>
<dbReference type="InterPro" id="IPR040398">
    <property type="entry name" value="Not1"/>
</dbReference>
<proteinExistence type="inferred from homology"/>
<dbReference type="Pfam" id="PF16418">
    <property type="entry name" value="CNOT1_HEAT"/>
    <property type="match status" value="1"/>
</dbReference>
<feature type="domain" description="CCR4-NOT transcription complex subunit 1 HEAT repeat" evidence="12">
    <location>
        <begin position="260"/>
        <end position="387"/>
    </location>
</feature>
<feature type="domain" description="CCR4-NOT transcription complex subunit 1" evidence="9">
    <location>
        <begin position="1150"/>
        <end position="1287"/>
    </location>
</feature>
<evidence type="ECO:0000259" key="12">
    <source>
        <dbReference type="Pfam" id="PF16418"/>
    </source>
</evidence>
<dbReference type="InterPro" id="IPR055454">
    <property type="entry name" value="CNOT1-like_NOT1_connector"/>
</dbReference>
<protein>
    <submittedName>
        <fullName evidence="15">CNOT1_HEAT domain-containing protein</fullName>
    </submittedName>
</protein>
<dbReference type="Pfam" id="PF16417">
    <property type="entry name" value="CNOT1_TTP_bind"/>
    <property type="match status" value="1"/>
</dbReference>
<keyword evidence="5" id="KW-0539">Nucleus</keyword>
<dbReference type="Gene3D" id="1.25.40.790">
    <property type="match status" value="1"/>
</dbReference>
<dbReference type="GO" id="GO:0030015">
    <property type="term" value="C:CCR4-NOT core complex"/>
    <property type="evidence" value="ECO:0007669"/>
    <property type="project" value="InterPro"/>
</dbReference>
<feature type="region of interest" description="Disordered" evidence="7">
    <location>
        <begin position="556"/>
        <end position="582"/>
    </location>
</feature>
<keyword evidence="14" id="KW-1185">Reference proteome</keyword>
<organism evidence="14 15">
    <name type="scientific">Panagrellus redivivus</name>
    <name type="common">Microworm</name>
    <dbReference type="NCBI Taxonomy" id="6233"/>
    <lineage>
        <taxon>Eukaryota</taxon>
        <taxon>Metazoa</taxon>
        <taxon>Ecdysozoa</taxon>
        <taxon>Nematoda</taxon>
        <taxon>Chromadorea</taxon>
        <taxon>Rhabditida</taxon>
        <taxon>Tylenchina</taxon>
        <taxon>Panagrolaimomorpha</taxon>
        <taxon>Panagrolaimoidea</taxon>
        <taxon>Panagrolaimidae</taxon>
        <taxon>Panagrellus</taxon>
    </lineage>
</organism>
<evidence type="ECO:0000256" key="7">
    <source>
        <dbReference type="SAM" id="MobiDB-lite"/>
    </source>
</evidence>
<name>A0A7E4W0G9_PANRE</name>
<evidence type="ECO:0000313" key="14">
    <source>
        <dbReference type="Proteomes" id="UP000492821"/>
    </source>
</evidence>
<dbReference type="FunFam" id="1.25.40.800:FF:000001">
    <property type="entry name" value="CCR4-NOT transcription complex subunit 1"/>
    <property type="match status" value="1"/>
</dbReference>
<dbReference type="Pfam" id="PF16415">
    <property type="entry name" value="CNOT1_CAF1_bind"/>
    <property type="match status" value="1"/>
</dbReference>
<feature type="domain" description="CCR4-NOT transcription complex subunit 1 CAF1-binding" evidence="10">
    <location>
        <begin position="814"/>
        <end position="1029"/>
    </location>
</feature>
<dbReference type="Pfam" id="PF04054">
    <property type="entry name" value="Not1"/>
    <property type="match status" value="1"/>
</dbReference>
<keyword evidence="2" id="KW-0678">Repressor</keyword>
<dbReference type="InterPro" id="IPR032193">
    <property type="entry name" value="CNOT1_TTP_bind"/>
</dbReference>
<dbReference type="InterPro" id="IPR038535">
    <property type="entry name" value="CNOT1_TTP_bind_sf"/>
</dbReference>
<dbReference type="InterPro" id="IPR024557">
    <property type="entry name" value="CNOT1_dom_4"/>
</dbReference>
<accession>A0A7E4W0G9</accession>
<evidence type="ECO:0000259" key="11">
    <source>
        <dbReference type="Pfam" id="PF16417"/>
    </source>
</evidence>
<feature type="domain" description="CCR4-NOT transcription complex subunit 1 TTP binding" evidence="11">
    <location>
        <begin position="580"/>
        <end position="747"/>
    </location>
</feature>
<evidence type="ECO:0000256" key="3">
    <source>
        <dbReference type="ARBA" id="ARBA00023015"/>
    </source>
</evidence>
<evidence type="ECO:0000256" key="2">
    <source>
        <dbReference type="ARBA" id="ARBA00022491"/>
    </source>
</evidence>
<dbReference type="Pfam" id="PF12842">
    <property type="entry name" value="DUF3819"/>
    <property type="match status" value="1"/>
</dbReference>